<dbReference type="SUPFAM" id="SSF101690">
    <property type="entry name" value="PAZ domain"/>
    <property type="match status" value="1"/>
</dbReference>
<dbReference type="PROSITE" id="PS50822">
    <property type="entry name" value="PIWI"/>
    <property type="match status" value="1"/>
</dbReference>
<dbReference type="PANTHER" id="PTHR22891">
    <property type="entry name" value="EUKARYOTIC TRANSLATION INITIATION FACTOR 2C"/>
    <property type="match status" value="1"/>
</dbReference>
<name>A0A067N0X4_BOTB1</name>
<sequence length="995" mass="108898">MATRGDRGGRARGGGRGGPRGGSAAGSTPSESSYRGSERGSYRGGSDRGGYRGGDRGGFGGGERGGFRGGDRGGFRGGDRGGFRGGDRGGGGGFRGGDRGGFRGGRGGGFQAPNVDLSTQPTTIDARLQGNDQNALVSLFQGLGVQGPDSFPTRRSWGTVGTAVSLRANYFPITFPKALYEYEVKIDPAVAVRRVKRRIFWLLERAPNFSQFASHVAHDSSTRIISSKQIPLGDNRRLVVSIPFYDEDEEGPGPKAKTYTLTITWARDIETESLRSFLAGEAQYREYDTLPVISALNIILSQYAARMGTPVGKNRTFFKSGNNAYDLGGGLEAWKGYYSSVRPTFRQLMVNLNVCTTAFYKEGNLADAMQEYARGGGGRFTPFVKSLRVGTSHLAHRGRKTIKKATDRTAKQTSFHCEEFGGKTTVHEYFRRKYNINLRDQLPLVDVGTKEKPILLPPEVCTILPNQPFRGKLSDAHTASMITYACQPPNVNLASIIGEGLPRLGYVPSQQPLQNFGISVGASMAVVPGRILPPPIPTYANSRAQIDDRASWNLRNVRFAQGATLTKWAVLVIQDRGRNDFQGANDPVLGQTLAGFVDMCRKSGMQVDATRPRIAVATIDRSRLQESLQRAISSLAPSATERPKLIMVMLSGGDKAVYSTIKYLCDTKMDVLTVCVQSEKIKKERGQMQYFANVALKFNMKLGGVNHVLDNESKKWLTQVPTMLMGSDVTHPSPGSLKGTPSIAAVVGSVDDLFGQYPASMKLQESRKEMITDLTEMVVERIEAYQAKSRKLPQRIFFFRDGVSEGQFKIVVEDELPKIKKAFERFGNPKAPFLPKLSIIIAGKRHHTRFYPVNDAGADRTGNPRAGTVVDRGVTSVYDMDFFLQAHGGLQGTTKPTHYYPVYDQNNLTADAIQVLTNNISYLYARATKAVSLAPPAYYSDLACERGRCYLHDLLNATEASTSAGSTGEEQVFRDAVKQWGEGIGPNVRRTMFYI</sequence>
<dbReference type="STRING" id="930990.A0A067N0X4"/>
<dbReference type="SUPFAM" id="SSF53098">
    <property type="entry name" value="Ribonuclease H-like"/>
    <property type="match status" value="1"/>
</dbReference>
<evidence type="ECO:0000313" key="5">
    <source>
        <dbReference type="EMBL" id="KDQ20605.1"/>
    </source>
</evidence>
<dbReference type="InterPro" id="IPR036397">
    <property type="entry name" value="RNaseH_sf"/>
</dbReference>
<dbReference type="SMART" id="SM00950">
    <property type="entry name" value="Piwi"/>
    <property type="match status" value="1"/>
</dbReference>
<dbReference type="EMBL" id="KL198017">
    <property type="protein sequence ID" value="KDQ20605.1"/>
    <property type="molecule type" value="Genomic_DNA"/>
</dbReference>
<dbReference type="InParanoid" id="A0A067N0X4"/>
<evidence type="ECO:0000259" key="4">
    <source>
        <dbReference type="PROSITE" id="PS50822"/>
    </source>
</evidence>
<feature type="compositionally biased region" description="Basic and acidic residues" evidence="2">
    <location>
        <begin position="65"/>
        <end position="87"/>
    </location>
</feature>
<dbReference type="InterPro" id="IPR045246">
    <property type="entry name" value="Piwi_ago-like"/>
</dbReference>
<dbReference type="InterPro" id="IPR003100">
    <property type="entry name" value="PAZ_dom"/>
</dbReference>
<dbReference type="InterPro" id="IPR014811">
    <property type="entry name" value="ArgoL1"/>
</dbReference>
<comment type="similarity">
    <text evidence="1">Belongs to the argonaute family.</text>
</comment>
<dbReference type="Pfam" id="PF16488">
    <property type="entry name" value="ArgoL2"/>
    <property type="match status" value="1"/>
</dbReference>
<dbReference type="SMART" id="SM01163">
    <property type="entry name" value="DUF1785"/>
    <property type="match status" value="1"/>
</dbReference>
<evidence type="ECO:0000256" key="2">
    <source>
        <dbReference type="SAM" id="MobiDB-lite"/>
    </source>
</evidence>
<dbReference type="Gene3D" id="3.30.420.10">
    <property type="entry name" value="Ribonuclease H-like superfamily/Ribonuclease H"/>
    <property type="match status" value="1"/>
</dbReference>
<dbReference type="OrthoDB" id="10252740at2759"/>
<keyword evidence="6" id="KW-1185">Reference proteome</keyword>
<dbReference type="Pfam" id="PF16486">
    <property type="entry name" value="ArgoN"/>
    <property type="match status" value="1"/>
</dbReference>
<dbReference type="Pfam" id="PF02170">
    <property type="entry name" value="PAZ"/>
    <property type="match status" value="1"/>
</dbReference>
<evidence type="ECO:0008006" key="7">
    <source>
        <dbReference type="Google" id="ProtNLM"/>
    </source>
</evidence>
<dbReference type="Pfam" id="PF02171">
    <property type="entry name" value="Piwi"/>
    <property type="match status" value="1"/>
</dbReference>
<accession>A0A067N0X4</accession>
<dbReference type="InterPro" id="IPR036085">
    <property type="entry name" value="PAZ_dom_sf"/>
</dbReference>
<dbReference type="Gene3D" id="2.170.260.10">
    <property type="entry name" value="paz domain"/>
    <property type="match status" value="1"/>
</dbReference>
<dbReference type="AlphaFoldDB" id="A0A067N0X4"/>
<evidence type="ECO:0000313" key="6">
    <source>
        <dbReference type="Proteomes" id="UP000027195"/>
    </source>
</evidence>
<dbReference type="Proteomes" id="UP000027195">
    <property type="component" value="Unassembled WGS sequence"/>
</dbReference>
<protein>
    <recommendedName>
        <fullName evidence="7">Piwi domain-containing protein</fullName>
    </recommendedName>
</protein>
<dbReference type="GO" id="GO:0003723">
    <property type="term" value="F:RNA binding"/>
    <property type="evidence" value="ECO:0007669"/>
    <property type="project" value="InterPro"/>
</dbReference>
<dbReference type="InterPro" id="IPR032472">
    <property type="entry name" value="ArgoL2"/>
</dbReference>
<feature type="domain" description="PAZ" evidence="3">
    <location>
        <begin position="368"/>
        <end position="465"/>
    </location>
</feature>
<feature type="region of interest" description="Disordered" evidence="2">
    <location>
        <begin position="1"/>
        <end position="118"/>
    </location>
</feature>
<proteinExistence type="inferred from homology"/>
<feature type="compositionally biased region" description="Gly residues" evidence="2">
    <location>
        <begin position="11"/>
        <end position="24"/>
    </location>
</feature>
<feature type="compositionally biased region" description="Basic and acidic residues" evidence="2">
    <location>
        <begin position="36"/>
        <end position="55"/>
    </location>
</feature>
<dbReference type="CDD" id="cd04657">
    <property type="entry name" value="Piwi_ago-like"/>
    <property type="match status" value="1"/>
</dbReference>
<evidence type="ECO:0000256" key="1">
    <source>
        <dbReference type="RuleBase" id="RU361178"/>
    </source>
</evidence>
<reference evidence="6" key="1">
    <citation type="journal article" date="2014" name="Proc. Natl. Acad. Sci. U.S.A.">
        <title>Extensive sampling of basidiomycete genomes demonstrates inadequacy of the white-rot/brown-rot paradigm for wood decay fungi.</title>
        <authorList>
            <person name="Riley R."/>
            <person name="Salamov A.A."/>
            <person name="Brown D.W."/>
            <person name="Nagy L.G."/>
            <person name="Floudas D."/>
            <person name="Held B.W."/>
            <person name="Levasseur A."/>
            <person name="Lombard V."/>
            <person name="Morin E."/>
            <person name="Otillar R."/>
            <person name="Lindquist E.A."/>
            <person name="Sun H."/>
            <person name="LaButti K.M."/>
            <person name="Schmutz J."/>
            <person name="Jabbour D."/>
            <person name="Luo H."/>
            <person name="Baker S.E."/>
            <person name="Pisabarro A.G."/>
            <person name="Walton J.D."/>
            <person name="Blanchette R.A."/>
            <person name="Henrissat B."/>
            <person name="Martin F."/>
            <person name="Cullen D."/>
            <person name="Hibbett D.S."/>
            <person name="Grigoriev I.V."/>
        </authorList>
    </citation>
    <scope>NUCLEOTIDE SEQUENCE [LARGE SCALE GENOMIC DNA]</scope>
    <source>
        <strain evidence="6">FD-172 SS1</strain>
    </source>
</reference>
<dbReference type="InterPro" id="IPR003165">
    <property type="entry name" value="Piwi"/>
</dbReference>
<evidence type="ECO:0000259" key="3">
    <source>
        <dbReference type="PROSITE" id="PS50821"/>
    </source>
</evidence>
<dbReference type="CDD" id="cd02846">
    <property type="entry name" value="PAZ_argonaute_like"/>
    <property type="match status" value="1"/>
</dbReference>
<dbReference type="SMART" id="SM00949">
    <property type="entry name" value="PAZ"/>
    <property type="match status" value="1"/>
</dbReference>
<dbReference type="HOGENOM" id="CLU_004544_4_1_1"/>
<gene>
    <name evidence="5" type="ORF">BOTBODRAFT_151362</name>
</gene>
<dbReference type="Gene3D" id="3.40.50.2300">
    <property type="match status" value="1"/>
</dbReference>
<dbReference type="Pfam" id="PF08699">
    <property type="entry name" value="ArgoL1"/>
    <property type="match status" value="1"/>
</dbReference>
<dbReference type="InterPro" id="IPR032474">
    <property type="entry name" value="Argonaute_N"/>
</dbReference>
<feature type="domain" description="Piwi" evidence="4">
    <location>
        <begin position="645"/>
        <end position="952"/>
    </location>
</feature>
<organism evidence="5 6">
    <name type="scientific">Botryobasidium botryosum (strain FD-172 SS1)</name>
    <dbReference type="NCBI Taxonomy" id="930990"/>
    <lineage>
        <taxon>Eukaryota</taxon>
        <taxon>Fungi</taxon>
        <taxon>Dikarya</taxon>
        <taxon>Basidiomycota</taxon>
        <taxon>Agaricomycotina</taxon>
        <taxon>Agaricomycetes</taxon>
        <taxon>Cantharellales</taxon>
        <taxon>Botryobasidiaceae</taxon>
        <taxon>Botryobasidium</taxon>
    </lineage>
</organism>
<dbReference type="PROSITE" id="PS50821">
    <property type="entry name" value="PAZ"/>
    <property type="match status" value="1"/>
</dbReference>
<dbReference type="InterPro" id="IPR012337">
    <property type="entry name" value="RNaseH-like_sf"/>
</dbReference>